<dbReference type="OrthoDB" id="9089at2157"/>
<keyword evidence="9" id="KW-1185">Reference proteome</keyword>
<keyword evidence="5 6" id="KW-0665">Pyrimidine biosynthesis</keyword>
<dbReference type="GO" id="GO:0044205">
    <property type="term" value="P:'de novo' UMP biosynthetic process"/>
    <property type="evidence" value="ECO:0007669"/>
    <property type="project" value="UniProtKB-UniRule"/>
</dbReference>
<evidence type="ECO:0000256" key="6">
    <source>
        <dbReference type="HAMAP-Rule" id="MF_01208"/>
    </source>
</evidence>
<dbReference type="GO" id="GO:0019856">
    <property type="term" value="P:pyrimidine nucleobase biosynthetic process"/>
    <property type="evidence" value="ECO:0007669"/>
    <property type="project" value="TreeGrafter"/>
</dbReference>
<comment type="caution">
    <text evidence="6">Lacks conserved residue(s) required for the propagation of feature annotation.</text>
</comment>
<evidence type="ECO:0000256" key="5">
    <source>
        <dbReference type="ARBA" id="ARBA00022975"/>
    </source>
</evidence>
<evidence type="ECO:0000313" key="9">
    <source>
        <dbReference type="Proteomes" id="UP000008037"/>
    </source>
</evidence>
<dbReference type="PANTHER" id="PTHR19278:SF9">
    <property type="entry name" value="URIDINE 5'-MONOPHOSPHATE SYNTHASE"/>
    <property type="match status" value="1"/>
</dbReference>
<dbReference type="UniPathway" id="UPA00070">
    <property type="reaction ID" value="UER00119"/>
</dbReference>
<dbReference type="NCBIfam" id="TIGR00336">
    <property type="entry name" value="pyrE"/>
    <property type="match status" value="1"/>
</dbReference>
<feature type="binding site" evidence="6">
    <location>
        <position position="158"/>
    </location>
    <ligand>
        <name>orotate</name>
        <dbReference type="ChEBI" id="CHEBI:30839"/>
    </ligand>
</feature>
<feature type="binding site" description="in other chain" evidence="6">
    <location>
        <position position="101"/>
    </location>
    <ligand>
        <name>5-phospho-alpha-D-ribose 1-diphosphate</name>
        <dbReference type="ChEBI" id="CHEBI:58017"/>
        <note>ligand shared between dimeric partners</note>
    </ligand>
</feature>
<dbReference type="SUPFAM" id="SSF53271">
    <property type="entry name" value="PRTase-like"/>
    <property type="match status" value="1"/>
</dbReference>
<dbReference type="KEGG" id="nga:Ngar_c34630"/>
<feature type="domain" description="Phosphoribosyltransferase" evidence="7">
    <location>
        <begin position="68"/>
        <end position="167"/>
    </location>
</feature>
<dbReference type="GO" id="GO:0000287">
    <property type="term" value="F:magnesium ion binding"/>
    <property type="evidence" value="ECO:0007669"/>
    <property type="project" value="UniProtKB-UniRule"/>
</dbReference>
<sequence>MAPPAAVPDFMLEFASFLLKSNSLRFGVFTLASGKQSSYYIDLRVLPSFPAYFRLAINALKGTVTKNVGQFDTLASVPTSGLVFGSALAYEMSKPFIYARKESKGYGTGKTIEGFLKAGSKVVVVDDVATTGTSVSSAVDIIRANGAIVEDVVALVDRHEGANERLKKIGVRLHAVAGINDIVSALYKAGLIDENALESVMKQMAAKGEYETD</sequence>
<dbReference type="GeneID" id="13797273"/>
<dbReference type="Pfam" id="PF00156">
    <property type="entry name" value="Pribosyltran"/>
    <property type="match status" value="1"/>
</dbReference>
<name>K0ILF2_NITGG</name>
<feature type="binding site" description="in other chain" evidence="6">
    <location>
        <begin position="126"/>
        <end position="134"/>
    </location>
    <ligand>
        <name>5-phospho-alpha-D-ribose 1-diphosphate</name>
        <dbReference type="ChEBI" id="CHEBI:58017"/>
        <note>ligand shared between dimeric partners</note>
    </ligand>
</feature>
<dbReference type="EC" id="2.4.2.10" evidence="2 6"/>
<dbReference type="Proteomes" id="UP000008037">
    <property type="component" value="Chromosome"/>
</dbReference>
<evidence type="ECO:0000256" key="3">
    <source>
        <dbReference type="ARBA" id="ARBA00022676"/>
    </source>
</evidence>
<evidence type="ECO:0000313" key="8">
    <source>
        <dbReference type="EMBL" id="AFU60378.1"/>
    </source>
</evidence>
<organism evidence="8 9">
    <name type="scientific">Nitrososphaera gargensis (strain Ga9.2)</name>
    <dbReference type="NCBI Taxonomy" id="1237085"/>
    <lineage>
        <taxon>Archaea</taxon>
        <taxon>Nitrososphaerota</taxon>
        <taxon>Nitrososphaeria</taxon>
        <taxon>Nitrososphaerales</taxon>
        <taxon>Nitrososphaeraceae</taxon>
        <taxon>Nitrososphaera</taxon>
    </lineage>
</organism>
<dbReference type="GO" id="GO:0004588">
    <property type="term" value="F:orotate phosphoribosyltransferase activity"/>
    <property type="evidence" value="ECO:0007669"/>
    <property type="project" value="UniProtKB-UniRule"/>
</dbReference>
<dbReference type="InterPro" id="IPR000836">
    <property type="entry name" value="PRTase_dom"/>
</dbReference>
<evidence type="ECO:0000256" key="2">
    <source>
        <dbReference type="ARBA" id="ARBA00011971"/>
    </source>
</evidence>
<evidence type="ECO:0000256" key="4">
    <source>
        <dbReference type="ARBA" id="ARBA00022679"/>
    </source>
</evidence>
<dbReference type="InterPro" id="IPR004467">
    <property type="entry name" value="Or_phspho_trans_dom"/>
</dbReference>
<protein>
    <recommendedName>
        <fullName evidence="2 6">Orotate phosphoribosyltransferase</fullName>
        <shortName evidence="6">OPRT</shortName>
        <shortName evidence="6">OPRTase</shortName>
        <ecNumber evidence="2 6">2.4.2.10</ecNumber>
    </recommendedName>
</protein>
<keyword evidence="3 6" id="KW-0328">Glycosyltransferase</keyword>
<reference evidence="8 9" key="1">
    <citation type="journal article" date="2012" name="Environ. Microbiol.">
        <title>The genome of the ammonia-oxidizing Candidatus Nitrososphaera gargensis: insights into metabolic versatility and environmental adaptations.</title>
        <authorList>
            <person name="Spang A."/>
            <person name="Poehlein A."/>
            <person name="Offre P."/>
            <person name="Zumbragel S."/>
            <person name="Haider S."/>
            <person name="Rychlik N."/>
            <person name="Nowka B."/>
            <person name="Schmeisser C."/>
            <person name="Lebedeva E.V."/>
            <person name="Rattei T."/>
            <person name="Bohm C."/>
            <person name="Schmid M."/>
            <person name="Galushko A."/>
            <person name="Hatzenpichler R."/>
            <person name="Weinmaier T."/>
            <person name="Daniel R."/>
            <person name="Schleper C."/>
            <person name="Spieck E."/>
            <person name="Streit W."/>
            <person name="Wagner M."/>
        </authorList>
    </citation>
    <scope>NUCLEOTIDE SEQUENCE [LARGE SCALE GENOMIC DNA]</scope>
    <source>
        <strain evidence="9">Ga9.2</strain>
    </source>
</reference>
<dbReference type="FunCoup" id="K0ILF2">
    <property type="interactions" value="110"/>
</dbReference>
<feature type="binding site" evidence="6">
    <location>
        <position position="104"/>
    </location>
    <ligand>
        <name>5-phospho-alpha-D-ribose 1-diphosphate</name>
        <dbReference type="ChEBI" id="CHEBI:58017"/>
        <note>ligand shared between dimeric partners</note>
    </ligand>
</feature>
<comment type="cofactor">
    <cofactor evidence="6">
        <name>Mg(2+)</name>
        <dbReference type="ChEBI" id="CHEBI:18420"/>
    </cofactor>
</comment>
<keyword evidence="4 6" id="KW-0808">Transferase</keyword>
<dbReference type="HOGENOM" id="CLU_074878_2_0_2"/>
<dbReference type="InterPro" id="IPR029057">
    <property type="entry name" value="PRTase-like"/>
</dbReference>
<dbReference type="InterPro" id="IPR023031">
    <property type="entry name" value="OPRT"/>
</dbReference>
<dbReference type="PANTHER" id="PTHR19278">
    <property type="entry name" value="OROTATE PHOSPHORIBOSYLTRANSFERASE"/>
    <property type="match status" value="1"/>
</dbReference>
<dbReference type="AlphaFoldDB" id="K0ILF2"/>
<feature type="binding site" evidence="6">
    <location>
        <position position="100"/>
    </location>
    <ligand>
        <name>5-phospho-alpha-D-ribose 1-diphosphate</name>
        <dbReference type="ChEBI" id="CHEBI:58017"/>
        <note>ligand shared between dimeric partners</note>
    </ligand>
</feature>
<dbReference type="RefSeq" id="WP_015020910.1">
    <property type="nucleotide sequence ID" value="NC_018719.1"/>
</dbReference>
<proteinExistence type="inferred from homology"/>
<comment type="pathway">
    <text evidence="1 6">Pyrimidine metabolism; UMP biosynthesis via de novo pathway; UMP from orotate: step 1/2.</text>
</comment>
<keyword evidence="6" id="KW-0460">Magnesium</keyword>
<dbReference type="InParanoid" id="K0ILF2"/>
<comment type="function">
    <text evidence="6">Catalyzes the transfer of a ribosyl phosphate group from 5-phosphoribose 1-diphosphate to orotate, leading to the formation of orotidine monophosphate (OMP).</text>
</comment>
<dbReference type="HAMAP" id="MF_01208">
    <property type="entry name" value="PyrE"/>
    <property type="match status" value="1"/>
</dbReference>
<dbReference type="Gene3D" id="3.40.50.2020">
    <property type="match status" value="1"/>
</dbReference>
<gene>
    <name evidence="6 8" type="primary">pyrE</name>
    <name evidence="8" type="ordered locus">Ngar_c34630</name>
</gene>
<comment type="similarity">
    <text evidence="6">Belongs to the purine/pyrimidine phosphoribosyltransferase family. PyrE subfamily.</text>
</comment>
<comment type="subunit">
    <text evidence="6">Homodimer.</text>
</comment>
<evidence type="ECO:0000256" key="1">
    <source>
        <dbReference type="ARBA" id="ARBA00004889"/>
    </source>
</evidence>
<feature type="binding site" evidence="6">
    <location>
        <position position="130"/>
    </location>
    <ligand>
        <name>orotate</name>
        <dbReference type="ChEBI" id="CHEBI:30839"/>
    </ligand>
</feature>
<evidence type="ECO:0000259" key="7">
    <source>
        <dbReference type="Pfam" id="PF00156"/>
    </source>
</evidence>
<dbReference type="STRING" id="1237085.Ngar_c34630"/>
<accession>K0ILF2</accession>
<comment type="catalytic activity">
    <reaction evidence="6">
        <text>orotidine 5'-phosphate + diphosphate = orotate + 5-phospho-alpha-D-ribose 1-diphosphate</text>
        <dbReference type="Rhea" id="RHEA:10380"/>
        <dbReference type="ChEBI" id="CHEBI:30839"/>
        <dbReference type="ChEBI" id="CHEBI:33019"/>
        <dbReference type="ChEBI" id="CHEBI:57538"/>
        <dbReference type="ChEBI" id="CHEBI:58017"/>
        <dbReference type="EC" id="2.4.2.10"/>
    </reaction>
</comment>
<dbReference type="CDD" id="cd06223">
    <property type="entry name" value="PRTases_typeI"/>
    <property type="match status" value="1"/>
</dbReference>
<dbReference type="EMBL" id="CP002408">
    <property type="protein sequence ID" value="AFU60378.1"/>
    <property type="molecule type" value="Genomic_DNA"/>
</dbReference>